<accession>A0ACB7ZU92</accession>
<sequence>MLQEFFENIADFKILMKTHQVVVSGSLVLQLLLPRDRISWPVTDMDIYVPCGTGQHIANYLNIKGYSNITETLPPHTRYQFSQSHIHNVMTFTRLQRTIDVIVSISSNPLLPIFCFHSTTVMNYFNADIFFSAYPSLTTNFKALINPFRFESSKPTSVFKRCLDKYVACGFLFAFNPNAWDVASNKTVHECQEDYNCPHRMRTSVDNGCFRFNFGDSNGLHSDDMADDIGPPVTWMLGGHMCNSENMSHSFLSTLS</sequence>
<reference evidence="1" key="1">
    <citation type="journal article" date="2021" name="New Phytol.">
        <title>Evolutionary innovations through gain and loss of genes in the ectomycorrhizal Boletales.</title>
        <authorList>
            <person name="Wu G."/>
            <person name="Miyauchi S."/>
            <person name="Morin E."/>
            <person name="Kuo A."/>
            <person name="Drula E."/>
            <person name="Varga T."/>
            <person name="Kohler A."/>
            <person name="Feng B."/>
            <person name="Cao Y."/>
            <person name="Lipzen A."/>
            <person name="Daum C."/>
            <person name="Hundley H."/>
            <person name="Pangilinan J."/>
            <person name="Johnson J."/>
            <person name="Barry K."/>
            <person name="LaButti K."/>
            <person name="Ng V."/>
            <person name="Ahrendt S."/>
            <person name="Min B."/>
            <person name="Choi I.G."/>
            <person name="Park H."/>
            <person name="Plett J.M."/>
            <person name="Magnuson J."/>
            <person name="Spatafora J.W."/>
            <person name="Nagy L.G."/>
            <person name="Henrissat B."/>
            <person name="Grigoriev I.V."/>
            <person name="Yang Z.L."/>
            <person name="Xu J."/>
            <person name="Martin F.M."/>
        </authorList>
    </citation>
    <scope>NUCLEOTIDE SEQUENCE</scope>
    <source>
        <strain evidence="1">ATCC 28755</strain>
    </source>
</reference>
<name>A0ACB7ZU92_9AGAM</name>
<evidence type="ECO:0000313" key="1">
    <source>
        <dbReference type="EMBL" id="KAH7904422.1"/>
    </source>
</evidence>
<evidence type="ECO:0000313" key="2">
    <source>
        <dbReference type="Proteomes" id="UP000790377"/>
    </source>
</evidence>
<dbReference type="EMBL" id="MU268479">
    <property type="protein sequence ID" value="KAH7904422.1"/>
    <property type="molecule type" value="Genomic_DNA"/>
</dbReference>
<organism evidence="1 2">
    <name type="scientific">Hygrophoropsis aurantiaca</name>
    <dbReference type="NCBI Taxonomy" id="72124"/>
    <lineage>
        <taxon>Eukaryota</taxon>
        <taxon>Fungi</taxon>
        <taxon>Dikarya</taxon>
        <taxon>Basidiomycota</taxon>
        <taxon>Agaricomycotina</taxon>
        <taxon>Agaricomycetes</taxon>
        <taxon>Agaricomycetidae</taxon>
        <taxon>Boletales</taxon>
        <taxon>Coniophorineae</taxon>
        <taxon>Hygrophoropsidaceae</taxon>
        <taxon>Hygrophoropsis</taxon>
    </lineage>
</organism>
<dbReference type="Proteomes" id="UP000790377">
    <property type="component" value="Unassembled WGS sequence"/>
</dbReference>
<comment type="caution">
    <text evidence="1">The sequence shown here is derived from an EMBL/GenBank/DDBJ whole genome shotgun (WGS) entry which is preliminary data.</text>
</comment>
<protein>
    <submittedName>
        <fullName evidence="1">Uncharacterized protein</fullName>
    </submittedName>
</protein>
<keyword evidence="2" id="KW-1185">Reference proteome</keyword>
<proteinExistence type="predicted"/>
<gene>
    <name evidence="1" type="ORF">BJ138DRAFT_1019164</name>
</gene>